<organism evidence="1 2">
    <name type="scientific">Sparassis crispa</name>
    <dbReference type="NCBI Taxonomy" id="139825"/>
    <lineage>
        <taxon>Eukaryota</taxon>
        <taxon>Fungi</taxon>
        <taxon>Dikarya</taxon>
        <taxon>Basidiomycota</taxon>
        <taxon>Agaricomycotina</taxon>
        <taxon>Agaricomycetes</taxon>
        <taxon>Polyporales</taxon>
        <taxon>Sparassidaceae</taxon>
        <taxon>Sparassis</taxon>
    </lineage>
</organism>
<accession>A0A401GK64</accession>
<proteinExistence type="predicted"/>
<evidence type="ECO:0008006" key="3">
    <source>
        <dbReference type="Google" id="ProtNLM"/>
    </source>
</evidence>
<dbReference type="InParanoid" id="A0A401GK64"/>
<comment type="caution">
    <text evidence="1">The sequence shown here is derived from an EMBL/GenBank/DDBJ whole genome shotgun (WGS) entry which is preliminary data.</text>
</comment>
<evidence type="ECO:0000313" key="2">
    <source>
        <dbReference type="Proteomes" id="UP000287166"/>
    </source>
</evidence>
<dbReference type="OrthoDB" id="431929at2759"/>
<sequence>MKMRHHAQPGDPKDRGKDVPLIERLHVIVKCGDSTSTLWFRKTIGAGRALDLLATHFKVTASDSSPLRLAKTPVVDDDVVTLRTDQPLSEQVEDGSHLLLSR</sequence>
<dbReference type="AlphaFoldDB" id="A0A401GK64"/>
<dbReference type="EMBL" id="BFAD01000004">
    <property type="protein sequence ID" value="GBE82550.1"/>
    <property type="molecule type" value="Genomic_DNA"/>
</dbReference>
<dbReference type="STRING" id="139825.A0A401GK64"/>
<evidence type="ECO:0000313" key="1">
    <source>
        <dbReference type="EMBL" id="GBE82550.1"/>
    </source>
</evidence>
<keyword evidence="2" id="KW-1185">Reference proteome</keyword>
<protein>
    <recommendedName>
        <fullName evidence="3">Rad60/SUMO-like domain-containing protein</fullName>
    </recommendedName>
</protein>
<dbReference type="Proteomes" id="UP000287166">
    <property type="component" value="Unassembled WGS sequence"/>
</dbReference>
<gene>
    <name evidence="1" type="ORF">SCP_0409340</name>
</gene>
<reference evidence="1 2" key="1">
    <citation type="journal article" date="2018" name="Sci. Rep.">
        <title>Genome sequence of the cauliflower mushroom Sparassis crispa (Hanabiratake) and its association with beneficial usage.</title>
        <authorList>
            <person name="Kiyama R."/>
            <person name="Furutani Y."/>
            <person name="Kawaguchi K."/>
            <person name="Nakanishi T."/>
        </authorList>
    </citation>
    <scope>NUCLEOTIDE SEQUENCE [LARGE SCALE GENOMIC DNA]</scope>
</reference>
<dbReference type="RefSeq" id="XP_027613463.1">
    <property type="nucleotide sequence ID" value="XM_027757662.1"/>
</dbReference>
<dbReference type="GeneID" id="38779467"/>
<name>A0A401GK64_9APHY</name>